<evidence type="ECO:0000313" key="12">
    <source>
        <dbReference type="Proteomes" id="UP000002630"/>
    </source>
</evidence>
<dbReference type="GO" id="GO:0005737">
    <property type="term" value="C:cytoplasm"/>
    <property type="evidence" value="ECO:0007669"/>
    <property type="project" value="UniProtKB-SubCell"/>
</dbReference>
<dbReference type="OrthoDB" id="203821at2759"/>
<dbReference type="InParanoid" id="D7G1R1"/>
<dbReference type="OMA" id="WSAVVQV"/>
<comment type="subcellular location">
    <subcellularLocation>
        <location evidence="7">Cytoplasm</location>
    </subcellularLocation>
    <subcellularLocation>
        <location evidence="7">Nucleus</location>
    </subcellularLocation>
</comment>
<dbReference type="InterPro" id="IPR007064">
    <property type="entry name" value="Nmd3_N"/>
</dbReference>
<evidence type="ECO:0000256" key="6">
    <source>
        <dbReference type="ARBA" id="ARBA00023242"/>
    </source>
</evidence>
<feature type="region of interest" description="Disordered" evidence="8">
    <location>
        <begin position="374"/>
        <end position="397"/>
    </location>
</feature>
<dbReference type="EMBL" id="FN648660">
    <property type="protein sequence ID" value="CBJ33306.1"/>
    <property type="molecule type" value="Genomic_DNA"/>
</dbReference>
<dbReference type="STRING" id="2880.D7G1R1"/>
<dbReference type="PANTHER" id="PTHR12746:SF2">
    <property type="entry name" value="60S RIBOSOMAL EXPORT PROTEIN NMD3"/>
    <property type="match status" value="1"/>
</dbReference>
<keyword evidence="5 7" id="KW-0653">Protein transport</keyword>
<dbReference type="AlphaFoldDB" id="D7G1R1"/>
<comment type="function">
    <text evidence="7">Acts as an adapter for the XPO1/CRM1-mediated export of the 60S ribosomal subunit.</text>
</comment>
<keyword evidence="12" id="KW-1185">Reference proteome</keyword>
<evidence type="ECO:0000259" key="9">
    <source>
        <dbReference type="Pfam" id="PF04981"/>
    </source>
</evidence>
<evidence type="ECO:0000256" key="1">
    <source>
        <dbReference type="ARBA" id="ARBA00009794"/>
    </source>
</evidence>
<feature type="region of interest" description="Disordered" evidence="8">
    <location>
        <begin position="1"/>
        <end position="40"/>
    </location>
</feature>
<accession>D7G1R1</accession>
<dbReference type="PANTHER" id="PTHR12746">
    <property type="entry name" value="NONSENSE-MEDIATED MRNA DECAY PROTEIN 3"/>
    <property type="match status" value="1"/>
</dbReference>
<evidence type="ECO:0000256" key="5">
    <source>
        <dbReference type="ARBA" id="ARBA00022927"/>
    </source>
</evidence>
<organism evidence="11 12">
    <name type="scientific">Ectocarpus siliculosus</name>
    <name type="common">Brown alga</name>
    <name type="synonym">Conferva siliculosa</name>
    <dbReference type="NCBI Taxonomy" id="2880"/>
    <lineage>
        <taxon>Eukaryota</taxon>
        <taxon>Sar</taxon>
        <taxon>Stramenopiles</taxon>
        <taxon>Ochrophyta</taxon>
        <taxon>PX clade</taxon>
        <taxon>Phaeophyceae</taxon>
        <taxon>Ectocarpales</taxon>
        <taxon>Ectocarpaceae</taxon>
        <taxon>Ectocarpus</taxon>
    </lineage>
</organism>
<sequence length="575" mass="60901">MSGFQQEGFVGNGEAVTTHDPSSETQDRTRRSGGQGPVVANPLAGSAGGAAAAAGSSKKLATILCCLCGRPIQPNGANMCGACLRDQVDVTEGIPKKGLTIIQCRRCLKWLTKNDHWSGFELESAPFLALVLKKIPGLAKQDLVDAKWIWTEPHSKRLKVRITVRKEVLNKVMLQQDATVEFVVHNRQCNVCNKEFTNQTWKAIVQIRQRAGHKRTMMLLEQRILQADAHRKCISVETVRGGMDVYFGAKHDAVEFVGYLSSVAPIRSRESTKLVSTDNHSNVRNTQHTVAVDVPTLCRDDLVALPRGSGNRLQGTITVVQRVTSVVQFVGPSSGQTADMPADRYWRSPPEPLLSASSLTEFVVLDSEPADGFSAAGGGGGGGGGGKKERHAAASSAAGTKNKSLWEVVVALDSDVGSADDTFTVLTHLSADSAGLHPLEAGDMLLGYDLRGKNFNEALLSGLSGDVPDIVLVKRAPPPKTAQSKKKRYKLRSLDGTGGGEGGGADHGKGGKRGAGGGSGKASNTGGSDEREIAALIEELSMDEELRAELGIVPEPDEGPSRAAAADPKGEYGEG</sequence>
<keyword evidence="6 7" id="KW-0539">Nucleus</keyword>
<name>D7G1R1_ECTSI</name>
<evidence type="ECO:0000256" key="7">
    <source>
        <dbReference type="RuleBase" id="RU364108"/>
    </source>
</evidence>
<dbReference type="Pfam" id="PF21192">
    <property type="entry name" value="OB_NMD3"/>
    <property type="match status" value="1"/>
</dbReference>
<evidence type="ECO:0000259" key="10">
    <source>
        <dbReference type="Pfam" id="PF21192"/>
    </source>
</evidence>
<dbReference type="GO" id="GO:0000055">
    <property type="term" value="P:ribosomal large subunit export from nucleus"/>
    <property type="evidence" value="ECO:0007669"/>
    <property type="project" value="TreeGrafter"/>
</dbReference>
<evidence type="ECO:0000313" key="11">
    <source>
        <dbReference type="EMBL" id="CBJ33306.1"/>
    </source>
</evidence>
<protein>
    <recommendedName>
        <fullName evidence="2 7">60S ribosomal export protein NMD3</fullName>
    </recommendedName>
</protein>
<feature type="domain" description="Nmd3 N-terminal" evidence="9">
    <location>
        <begin position="65"/>
        <end position="293"/>
    </location>
</feature>
<dbReference type="Proteomes" id="UP000002630">
    <property type="component" value="Linkage Group LG30"/>
</dbReference>
<dbReference type="InterPro" id="IPR039768">
    <property type="entry name" value="Nmd3"/>
</dbReference>
<dbReference type="EMBL" id="FN649755">
    <property type="protein sequence ID" value="CBJ33306.1"/>
    <property type="molecule type" value="Genomic_DNA"/>
</dbReference>
<keyword evidence="4 7" id="KW-0963">Cytoplasm</keyword>
<reference evidence="11 12" key="1">
    <citation type="journal article" date="2010" name="Nature">
        <title>The Ectocarpus genome and the independent evolution of multicellularity in brown algae.</title>
        <authorList>
            <person name="Cock J.M."/>
            <person name="Sterck L."/>
            <person name="Rouze P."/>
            <person name="Scornet D."/>
            <person name="Allen A.E."/>
            <person name="Amoutzias G."/>
            <person name="Anthouard V."/>
            <person name="Artiguenave F."/>
            <person name="Aury J.M."/>
            <person name="Badger J.H."/>
            <person name="Beszteri B."/>
            <person name="Billiau K."/>
            <person name="Bonnet E."/>
            <person name="Bothwell J.H."/>
            <person name="Bowler C."/>
            <person name="Boyen C."/>
            <person name="Brownlee C."/>
            <person name="Carrano C.J."/>
            <person name="Charrier B."/>
            <person name="Cho G.Y."/>
            <person name="Coelho S.M."/>
            <person name="Collen J."/>
            <person name="Corre E."/>
            <person name="Da Silva C."/>
            <person name="Delage L."/>
            <person name="Delaroque N."/>
            <person name="Dittami S.M."/>
            <person name="Doulbeau S."/>
            <person name="Elias M."/>
            <person name="Farnham G."/>
            <person name="Gachon C.M."/>
            <person name="Gschloessl B."/>
            <person name="Heesch S."/>
            <person name="Jabbari K."/>
            <person name="Jubin C."/>
            <person name="Kawai H."/>
            <person name="Kimura K."/>
            <person name="Kloareg B."/>
            <person name="Kupper F.C."/>
            <person name="Lang D."/>
            <person name="Le Bail A."/>
            <person name="Leblanc C."/>
            <person name="Lerouge P."/>
            <person name="Lohr M."/>
            <person name="Lopez P.J."/>
            <person name="Martens C."/>
            <person name="Maumus F."/>
            <person name="Michel G."/>
            <person name="Miranda-Saavedra D."/>
            <person name="Morales J."/>
            <person name="Moreau H."/>
            <person name="Motomura T."/>
            <person name="Nagasato C."/>
            <person name="Napoli C.A."/>
            <person name="Nelson D.R."/>
            <person name="Nyvall-Collen P."/>
            <person name="Peters A.F."/>
            <person name="Pommier C."/>
            <person name="Potin P."/>
            <person name="Poulain J."/>
            <person name="Quesneville H."/>
            <person name="Read B."/>
            <person name="Rensing S.A."/>
            <person name="Ritter A."/>
            <person name="Rousvoal S."/>
            <person name="Samanta M."/>
            <person name="Samson G."/>
            <person name="Schroeder D.C."/>
            <person name="Segurens B."/>
            <person name="Strittmatter M."/>
            <person name="Tonon T."/>
            <person name="Tregear J.W."/>
            <person name="Valentin K."/>
            <person name="von Dassow P."/>
            <person name="Yamagishi T."/>
            <person name="Van de Peer Y."/>
            <person name="Wincker P."/>
        </authorList>
    </citation>
    <scope>NUCLEOTIDE SEQUENCE [LARGE SCALE GENOMIC DNA]</scope>
    <source>
        <strain evidence="12">Ec32 / CCAP1310/4</strain>
    </source>
</reference>
<evidence type="ECO:0000256" key="2">
    <source>
        <dbReference type="ARBA" id="ARBA00017035"/>
    </source>
</evidence>
<feature type="domain" description="60S ribosomal export protein NMD3 OB-fold" evidence="10">
    <location>
        <begin position="403"/>
        <end position="475"/>
    </location>
</feature>
<feature type="compositionally biased region" description="Basic and acidic residues" evidence="8">
    <location>
        <begin position="21"/>
        <end position="30"/>
    </location>
</feature>
<dbReference type="GO" id="GO:0015031">
    <property type="term" value="P:protein transport"/>
    <property type="evidence" value="ECO:0007669"/>
    <property type="project" value="UniProtKB-KW"/>
</dbReference>
<dbReference type="eggNOG" id="KOG2613">
    <property type="taxonomic scope" value="Eukaryota"/>
</dbReference>
<feature type="region of interest" description="Disordered" evidence="8">
    <location>
        <begin position="474"/>
        <end position="575"/>
    </location>
</feature>
<keyword evidence="3 7" id="KW-0813">Transport</keyword>
<evidence type="ECO:0000256" key="3">
    <source>
        <dbReference type="ARBA" id="ARBA00022448"/>
    </source>
</evidence>
<evidence type="ECO:0000256" key="8">
    <source>
        <dbReference type="SAM" id="MobiDB-lite"/>
    </source>
</evidence>
<feature type="compositionally biased region" description="Gly residues" evidence="8">
    <location>
        <begin position="375"/>
        <end position="385"/>
    </location>
</feature>
<comment type="similarity">
    <text evidence="1 7">Belongs to the NMD3 family.</text>
</comment>
<gene>
    <name evidence="11" type="ORF">Esi_0457_0014</name>
</gene>
<dbReference type="Pfam" id="PF04981">
    <property type="entry name" value="NMD3"/>
    <property type="match status" value="1"/>
</dbReference>
<dbReference type="GO" id="GO:0043023">
    <property type="term" value="F:ribosomal large subunit binding"/>
    <property type="evidence" value="ECO:0007669"/>
    <property type="project" value="InterPro"/>
</dbReference>
<proteinExistence type="inferred from homology"/>
<dbReference type="InterPro" id="IPR048898">
    <property type="entry name" value="OB_NMD3"/>
</dbReference>
<evidence type="ECO:0000256" key="4">
    <source>
        <dbReference type="ARBA" id="ARBA00022490"/>
    </source>
</evidence>
<dbReference type="GO" id="GO:0005634">
    <property type="term" value="C:nucleus"/>
    <property type="evidence" value="ECO:0007669"/>
    <property type="project" value="UniProtKB-SubCell"/>
</dbReference>